<evidence type="ECO:0000256" key="2">
    <source>
        <dbReference type="ARBA" id="ARBA00006386"/>
    </source>
</evidence>
<evidence type="ECO:0000256" key="5">
    <source>
        <dbReference type="ARBA" id="ARBA00022989"/>
    </source>
</evidence>
<dbReference type="Proteomes" id="UP000482800">
    <property type="component" value="Unassembled WGS sequence"/>
</dbReference>
<evidence type="ECO:0000313" key="8">
    <source>
        <dbReference type="EMBL" id="GFJ80915.1"/>
    </source>
</evidence>
<name>A0A6V8KJR2_9ACTN</name>
<organism evidence="8 9">
    <name type="scientific">Phytohabitans houttuyneae</name>
    <dbReference type="NCBI Taxonomy" id="1076126"/>
    <lineage>
        <taxon>Bacteria</taxon>
        <taxon>Bacillati</taxon>
        <taxon>Actinomycetota</taxon>
        <taxon>Actinomycetes</taxon>
        <taxon>Micromonosporales</taxon>
        <taxon>Micromonosporaceae</taxon>
    </lineage>
</organism>
<feature type="transmembrane region" description="Helical" evidence="7">
    <location>
        <begin position="57"/>
        <end position="90"/>
    </location>
</feature>
<dbReference type="PANTHER" id="PTHR42775:SF1">
    <property type="entry name" value="PERMEASE RV2963-RELATED"/>
    <property type="match status" value="1"/>
</dbReference>
<keyword evidence="9" id="KW-1185">Reference proteome</keyword>
<evidence type="ECO:0000256" key="1">
    <source>
        <dbReference type="ARBA" id="ARBA00004651"/>
    </source>
</evidence>
<dbReference type="PANTHER" id="PTHR42775">
    <property type="entry name" value="PERMEASE RV2963-RELATED"/>
    <property type="match status" value="1"/>
</dbReference>
<comment type="caution">
    <text evidence="8">The sequence shown here is derived from an EMBL/GenBank/DDBJ whole genome shotgun (WGS) entry which is preliminary data.</text>
</comment>
<feature type="transmembrane region" description="Helical" evidence="7">
    <location>
        <begin position="315"/>
        <end position="337"/>
    </location>
</feature>
<dbReference type="RefSeq" id="WP_173059356.1">
    <property type="nucleotide sequence ID" value="NZ_BAABGO010000062.1"/>
</dbReference>
<comment type="subcellular location">
    <subcellularLocation>
        <location evidence="1">Cell membrane</location>
        <topology evidence="1">Multi-pass membrane protein</topology>
    </subcellularLocation>
</comment>
<evidence type="ECO:0000256" key="4">
    <source>
        <dbReference type="ARBA" id="ARBA00022692"/>
    </source>
</evidence>
<gene>
    <name evidence="8" type="ORF">Phou_050950</name>
</gene>
<dbReference type="AlphaFoldDB" id="A0A6V8KJR2"/>
<keyword evidence="3" id="KW-1003">Cell membrane</keyword>
<feature type="transmembrane region" description="Helical" evidence="7">
    <location>
        <begin position="110"/>
        <end position="135"/>
    </location>
</feature>
<dbReference type="InterPro" id="IPR005524">
    <property type="entry name" value="DUF318"/>
</dbReference>
<feature type="transmembrane region" description="Helical" evidence="7">
    <location>
        <begin position="288"/>
        <end position="309"/>
    </location>
</feature>
<evidence type="ECO:0000256" key="6">
    <source>
        <dbReference type="ARBA" id="ARBA00023136"/>
    </source>
</evidence>
<evidence type="ECO:0000256" key="7">
    <source>
        <dbReference type="SAM" id="Phobius"/>
    </source>
</evidence>
<keyword evidence="5 7" id="KW-1133">Transmembrane helix</keyword>
<keyword evidence="4 7" id="KW-0812">Transmembrane</keyword>
<dbReference type="InterPro" id="IPR053166">
    <property type="entry name" value="UPF0718_permease"/>
</dbReference>
<comment type="similarity">
    <text evidence="2">Belongs to the UPF0718 family.</text>
</comment>
<feature type="transmembrane region" description="Helical" evidence="7">
    <location>
        <begin position="220"/>
        <end position="242"/>
    </location>
</feature>
<reference evidence="8 9" key="2">
    <citation type="submission" date="2020-03" db="EMBL/GenBank/DDBJ databases">
        <authorList>
            <person name="Ichikawa N."/>
            <person name="Kimura A."/>
            <person name="Kitahashi Y."/>
            <person name="Uohara A."/>
        </authorList>
    </citation>
    <scope>NUCLEOTIDE SEQUENCE [LARGE SCALE GENOMIC DNA]</scope>
    <source>
        <strain evidence="8 9">NBRC 108639</strain>
    </source>
</reference>
<feature type="transmembrane region" description="Helical" evidence="7">
    <location>
        <begin position="26"/>
        <end position="45"/>
    </location>
</feature>
<reference evidence="8 9" key="1">
    <citation type="submission" date="2020-03" db="EMBL/GenBank/DDBJ databases">
        <title>Whole genome shotgun sequence of Phytohabitans houttuyneae NBRC 108639.</title>
        <authorList>
            <person name="Komaki H."/>
            <person name="Tamura T."/>
        </authorList>
    </citation>
    <scope>NUCLEOTIDE SEQUENCE [LARGE SCALE GENOMIC DNA]</scope>
    <source>
        <strain evidence="8 9">NBRC 108639</strain>
    </source>
</reference>
<evidence type="ECO:0000256" key="3">
    <source>
        <dbReference type="ARBA" id="ARBA00022475"/>
    </source>
</evidence>
<keyword evidence="6 7" id="KW-0472">Membrane</keyword>
<dbReference type="Pfam" id="PF03773">
    <property type="entry name" value="ArsP_1"/>
    <property type="match status" value="1"/>
</dbReference>
<dbReference type="GO" id="GO:0005886">
    <property type="term" value="C:plasma membrane"/>
    <property type="evidence" value="ECO:0007669"/>
    <property type="project" value="UniProtKB-SubCell"/>
</dbReference>
<evidence type="ECO:0008006" key="10">
    <source>
        <dbReference type="Google" id="ProtNLM"/>
    </source>
</evidence>
<dbReference type="EMBL" id="BLPF01000002">
    <property type="protein sequence ID" value="GFJ80915.1"/>
    <property type="molecule type" value="Genomic_DNA"/>
</dbReference>
<accession>A0A6V8KJR2</accession>
<protein>
    <recommendedName>
        <fullName evidence="10">Permease</fullName>
    </recommendedName>
</protein>
<proteinExistence type="inferred from homology"/>
<evidence type="ECO:0000313" key="9">
    <source>
        <dbReference type="Proteomes" id="UP000482800"/>
    </source>
</evidence>
<sequence length="338" mass="34385">MNNVVGTVAGVLGRVLVDVWTSVTHIWPFLVLSIVAAAALNTYVDTERLAAALRRRTAVAVLGAVALATLTPFCSCGTMAVVLGALASRVPWAPVVAFLVASPLTSPEEYALSVGLFGLPFATTYFVAAILLGLFAGAVTSTVERTGWLAGQARLRTERPATAGGATGGSDATSCGASQVDTANAAGSGTTATLARNTPARTRWKLDAFARELTVTARRLTLYFLGFAATGYLVIEAVPTAWLTDYLGGGSVLAVPLSALLGVPVYLNTEGSLPLVAALVEGGMGAGPALAFLVTGAGTSIGAITGLFLVARGRVVTLVVGLLATGAVLLGWLAPIWL</sequence>